<protein>
    <submittedName>
        <fullName evidence="6">TatD related DNase</fullName>
    </submittedName>
</protein>
<feature type="domain" description="C2H2-type" evidence="5">
    <location>
        <begin position="66"/>
        <end position="88"/>
    </location>
</feature>
<dbReference type="InterPro" id="IPR001130">
    <property type="entry name" value="TatD-like"/>
</dbReference>
<feature type="compositionally biased region" description="Polar residues" evidence="4">
    <location>
        <begin position="1"/>
        <end position="11"/>
    </location>
</feature>
<evidence type="ECO:0000256" key="4">
    <source>
        <dbReference type="SAM" id="MobiDB-lite"/>
    </source>
</evidence>
<dbReference type="Pfam" id="PF01026">
    <property type="entry name" value="TatD_DNase"/>
    <property type="match status" value="1"/>
</dbReference>
<sequence>MKDTYRQSPSRSWRGEASGDIGVNGPTKIDRTDTVRMSRYAQLVALSGTQTVIDDGKRASSGCLRCTLCDLAFKDSLALVQHLSSEAHRQRSGQLEEPLLLLRTSDGSSRPTLISPMPPGATLKMLDAHCHFSSAFVGTWFRPDHVYLLNATDPTQFEDLAEFRRIHPLSVRVGYGVHPYYLHMHPDLAATLAEVRARLAADQTAFVGEIGLDTRPAALADSPLDTQTRYFSPQLEMAFEMNRDCNVHIISRKPGLWPIFTEQLEAMARKYASYNRSIIMHSYNGTHETFRKLQAAVSTCHGRVLLSVSHFTEANKATRACIRKSDKECLLLETDWYREDQDDWDRSMATAIEVLASERSLSRDEALSLVRDNWRRHELLPPGLSAAQLGM</sequence>
<evidence type="ECO:0000256" key="2">
    <source>
        <dbReference type="ARBA" id="ARBA00022771"/>
    </source>
</evidence>
<dbReference type="PROSITE" id="PS00028">
    <property type="entry name" value="ZINC_FINGER_C2H2_1"/>
    <property type="match status" value="1"/>
</dbReference>
<accession>A0A644FAP9</accession>
<dbReference type="Pfam" id="PF12171">
    <property type="entry name" value="zf-C2H2_jaz"/>
    <property type="match status" value="1"/>
</dbReference>
<dbReference type="Gene3D" id="3.20.20.140">
    <property type="entry name" value="Metal-dependent hydrolases"/>
    <property type="match status" value="1"/>
</dbReference>
<dbReference type="InterPro" id="IPR013087">
    <property type="entry name" value="Znf_C2H2_type"/>
</dbReference>
<dbReference type="GO" id="GO:0016788">
    <property type="term" value="F:hydrolase activity, acting on ester bonds"/>
    <property type="evidence" value="ECO:0007669"/>
    <property type="project" value="InterPro"/>
</dbReference>
<dbReference type="SUPFAM" id="SSF51556">
    <property type="entry name" value="Metallo-dependent hydrolases"/>
    <property type="match status" value="1"/>
</dbReference>
<evidence type="ECO:0000313" key="6">
    <source>
        <dbReference type="EMBL" id="KAE8305502.1"/>
    </source>
</evidence>
<feature type="region of interest" description="Disordered" evidence="4">
    <location>
        <begin position="1"/>
        <end position="27"/>
    </location>
</feature>
<keyword evidence="2" id="KW-0863">Zinc-finger</keyword>
<name>A0A644FAP9_GIAIC</name>
<dbReference type="SUPFAM" id="SSF57667">
    <property type="entry name" value="beta-beta-alpha zinc fingers"/>
    <property type="match status" value="1"/>
</dbReference>
<dbReference type="PANTHER" id="PTHR47176">
    <property type="entry name" value="OSJNBA0020J04.13 PROTEIN"/>
    <property type="match status" value="1"/>
</dbReference>
<dbReference type="EMBL" id="AACB03000001">
    <property type="protein sequence ID" value="KAE8305502.1"/>
    <property type="molecule type" value="Genomic_DNA"/>
</dbReference>
<comment type="caution">
    <text evidence="6">The sequence shown here is derived from an EMBL/GenBank/DDBJ whole genome shotgun (WGS) entry which is preliminary data.</text>
</comment>
<organism evidence="6 7">
    <name type="scientific">Giardia intestinalis (strain ATCC 50803 / WB clone C6)</name>
    <name type="common">Giardia lamblia</name>
    <dbReference type="NCBI Taxonomy" id="184922"/>
    <lineage>
        <taxon>Eukaryota</taxon>
        <taxon>Metamonada</taxon>
        <taxon>Diplomonadida</taxon>
        <taxon>Hexamitidae</taxon>
        <taxon>Giardiinae</taxon>
        <taxon>Giardia</taxon>
    </lineage>
</organism>
<dbReference type="InterPro" id="IPR022755">
    <property type="entry name" value="Znf_C2H2_jaz"/>
</dbReference>
<proteinExistence type="predicted"/>
<evidence type="ECO:0000313" key="7">
    <source>
        <dbReference type="Proteomes" id="UP000001548"/>
    </source>
</evidence>
<keyword evidence="3" id="KW-0862">Zinc</keyword>
<evidence type="ECO:0000256" key="1">
    <source>
        <dbReference type="ARBA" id="ARBA00022723"/>
    </source>
</evidence>
<gene>
    <name evidence="6" type="ORF">GL50803_0092892</name>
</gene>
<dbReference type="InterPro" id="IPR032466">
    <property type="entry name" value="Metal_Hydrolase"/>
</dbReference>
<dbReference type="PANTHER" id="PTHR47176:SF1">
    <property type="entry name" value="OS04G0577500 PROTEIN"/>
    <property type="match status" value="1"/>
</dbReference>
<dbReference type="GO" id="GO:0008270">
    <property type="term" value="F:zinc ion binding"/>
    <property type="evidence" value="ECO:0007669"/>
    <property type="project" value="UniProtKB-KW"/>
</dbReference>
<dbReference type="Gene3D" id="3.30.160.60">
    <property type="entry name" value="Classic Zinc Finger"/>
    <property type="match status" value="1"/>
</dbReference>
<reference evidence="6 7" key="1">
    <citation type="journal article" date="2007" name="Science">
        <title>Genomic minimalism in the early diverging intestinal parasite Giardia lamblia.</title>
        <authorList>
            <person name="Morrison H.G."/>
            <person name="McArthur A.G."/>
            <person name="Gillin F.D."/>
            <person name="Aley S.B."/>
            <person name="Adam R.D."/>
            <person name="Olsen G.J."/>
            <person name="Best A.A."/>
            <person name="Cande W.Z."/>
            <person name="Chen F."/>
            <person name="Cipriano M.J."/>
            <person name="Davids B.J."/>
            <person name="Dawson S.C."/>
            <person name="Elmendorf H.G."/>
            <person name="Hehl A.B."/>
            <person name="Holder M.E."/>
            <person name="Huse S.M."/>
            <person name="Kim U.U."/>
            <person name="Lasek-Nesselquist E."/>
            <person name="Manning G."/>
            <person name="Nigam A."/>
            <person name="Nixon J.E."/>
            <person name="Palm D."/>
            <person name="Passamaneck N.E."/>
            <person name="Prabhu A."/>
            <person name="Reich C.I."/>
            <person name="Reiner D.S."/>
            <person name="Samuelson J."/>
            <person name="Svard S.G."/>
            <person name="Sogin M.L."/>
        </authorList>
    </citation>
    <scope>NUCLEOTIDE SEQUENCE [LARGE SCALE GENOMIC DNA]</scope>
    <source>
        <strain evidence="6 7">WB C6</strain>
    </source>
</reference>
<keyword evidence="1" id="KW-0479">Metal-binding</keyword>
<keyword evidence="7" id="KW-1185">Reference proteome</keyword>
<evidence type="ECO:0000259" key="5">
    <source>
        <dbReference type="PROSITE" id="PS00028"/>
    </source>
</evidence>
<dbReference type="AlphaFoldDB" id="A0A644FAP9"/>
<dbReference type="Proteomes" id="UP000001548">
    <property type="component" value="Unassembled WGS sequence"/>
</dbReference>
<dbReference type="InterPro" id="IPR036236">
    <property type="entry name" value="Znf_C2H2_sf"/>
</dbReference>
<evidence type="ECO:0000256" key="3">
    <source>
        <dbReference type="ARBA" id="ARBA00022833"/>
    </source>
</evidence>
<dbReference type="InParanoid" id="A0A644FAP9"/>